<dbReference type="GO" id="GO:0008270">
    <property type="term" value="F:zinc ion binding"/>
    <property type="evidence" value="ECO:0007669"/>
    <property type="project" value="UniProtKB-KW"/>
</dbReference>
<dbReference type="PROSITE" id="PS50089">
    <property type="entry name" value="ZF_RING_2"/>
    <property type="match status" value="1"/>
</dbReference>
<dbReference type="GO" id="GO:0031490">
    <property type="term" value="F:chromatin DNA binding"/>
    <property type="evidence" value="ECO:0007669"/>
    <property type="project" value="TreeGrafter"/>
</dbReference>
<reference evidence="9" key="1">
    <citation type="journal article" date="2022" name="Front. Genet.">
        <title>Chromosome-Scale Assembly of the Dendrobium nobile Genome Provides Insights Into the Molecular Mechanism of the Biosynthesis of the Medicinal Active Ingredient of Dendrobium.</title>
        <authorList>
            <person name="Xu Q."/>
            <person name="Niu S.-C."/>
            <person name="Li K.-L."/>
            <person name="Zheng P.-J."/>
            <person name="Zhang X.-J."/>
            <person name="Jia Y."/>
            <person name="Liu Y."/>
            <person name="Niu Y.-X."/>
            <person name="Yu L.-H."/>
            <person name="Chen D.-F."/>
            <person name="Zhang G.-Q."/>
        </authorList>
    </citation>
    <scope>NUCLEOTIDE SEQUENCE</scope>
    <source>
        <tissue evidence="9">Leaf</tissue>
    </source>
</reference>
<dbReference type="PANTHER" id="PTHR12549:SF11">
    <property type="entry name" value="LYSINE-SPECIFIC DEMETHYLASE JMJ25"/>
    <property type="match status" value="1"/>
</dbReference>
<dbReference type="AlphaFoldDB" id="A0A8T3B3E3"/>
<dbReference type="Pfam" id="PF02373">
    <property type="entry name" value="JmjC"/>
    <property type="match status" value="1"/>
</dbReference>
<dbReference type="SMART" id="SM00558">
    <property type="entry name" value="JmjC"/>
    <property type="match status" value="1"/>
</dbReference>
<dbReference type="OrthoDB" id="1667110at2759"/>
<gene>
    <name evidence="9" type="ORF">KFK09_014526</name>
</gene>
<proteinExistence type="inferred from homology"/>
<evidence type="ECO:0000256" key="4">
    <source>
        <dbReference type="ARBA" id="ARBA00023242"/>
    </source>
</evidence>
<dbReference type="PROSITE" id="PS51184">
    <property type="entry name" value="JMJC"/>
    <property type="match status" value="1"/>
</dbReference>
<dbReference type="GO" id="GO:0000785">
    <property type="term" value="C:chromatin"/>
    <property type="evidence" value="ECO:0007669"/>
    <property type="project" value="TreeGrafter"/>
</dbReference>
<comment type="similarity">
    <text evidence="2">Belongs to the JARID1 histone demethylase family.</text>
</comment>
<evidence type="ECO:0000256" key="3">
    <source>
        <dbReference type="ARBA" id="ARBA00022723"/>
    </source>
</evidence>
<feature type="compositionally biased region" description="Basic and acidic residues" evidence="6">
    <location>
        <begin position="96"/>
        <end position="106"/>
    </location>
</feature>
<protein>
    <submittedName>
        <fullName evidence="9">Uncharacterized protein</fullName>
    </submittedName>
</protein>
<dbReference type="PANTHER" id="PTHR12549">
    <property type="entry name" value="JMJC DOMAIN-CONTAINING HISTONE DEMETHYLATION PROTEIN"/>
    <property type="match status" value="1"/>
</dbReference>
<dbReference type="InterPro" id="IPR001841">
    <property type="entry name" value="Znf_RING"/>
</dbReference>
<dbReference type="GO" id="GO:0003712">
    <property type="term" value="F:transcription coregulator activity"/>
    <property type="evidence" value="ECO:0007669"/>
    <property type="project" value="TreeGrafter"/>
</dbReference>
<evidence type="ECO:0000313" key="10">
    <source>
        <dbReference type="Proteomes" id="UP000829196"/>
    </source>
</evidence>
<organism evidence="9 10">
    <name type="scientific">Dendrobium nobile</name>
    <name type="common">Orchid</name>
    <dbReference type="NCBI Taxonomy" id="94219"/>
    <lineage>
        <taxon>Eukaryota</taxon>
        <taxon>Viridiplantae</taxon>
        <taxon>Streptophyta</taxon>
        <taxon>Embryophyta</taxon>
        <taxon>Tracheophyta</taxon>
        <taxon>Spermatophyta</taxon>
        <taxon>Magnoliopsida</taxon>
        <taxon>Liliopsida</taxon>
        <taxon>Asparagales</taxon>
        <taxon>Orchidaceae</taxon>
        <taxon>Epidendroideae</taxon>
        <taxon>Malaxideae</taxon>
        <taxon>Dendrobiinae</taxon>
        <taxon>Dendrobium</taxon>
    </lineage>
</organism>
<keyword evidence="3" id="KW-0479">Metal-binding</keyword>
<feature type="region of interest" description="Disordered" evidence="6">
    <location>
        <begin position="125"/>
        <end position="144"/>
    </location>
</feature>
<comment type="caution">
    <text evidence="9">The sequence shown here is derived from an EMBL/GenBank/DDBJ whole genome shotgun (WGS) entry which is preliminary data.</text>
</comment>
<dbReference type="Proteomes" id="UP000829196">
    <property type="component" value="Unassembled WGS sequence"/>
</dbReference>
<keyword evidence="4" id="KW-0539">Nucleus</keyword>
<evidence type="ECO:0000313" key="9">
    <source>
        <dbReference type="EMBL" id="KAI0503592.1"/>
    </source>
</evidence>
<dbReference type="GO" id="GO:0006357">
    <property type="term" value="P:regulation of transcription by RNA polymerase II"/>
    <property type="evidence" value="ECO:0007669"/>
    <property type="project" value="TreeGrafter"/>
</dbReference>
<dbReference type="InterPro" id="IPR045109">
    <property type="entry name" value="LSDs-like"/>
</dbReference>
<feature type="region of interest" description="Disordered" evidence="6">
    <location>
        <begin position="52"/>
        <end position="106"/>
    </location>
</feature>
<feature type="domain" description="RING-type" evidence="7">
    <location>
        <begin position="182"/>
        <end position="229"/>
    </location>
</feature>
<feature type="domain" description="JmjC" evidence="8">
    <location>
        <begin position="594"/>
        <end position="974"/>
    </location>
</feature>
<dbReference type="EMBL" id="JAGYWB010000011">
    <property type="protein sequence ID" value="KAI0503592.1"/>
    <property type="molecule type" value="Genomic_DNA"/>
</dbReference>
<evidence type="ECO:0000256" key="1">
    <source>
        <dbReference type="ARBA" id="ARBA00004123"/>
    </source>
</evidence>
<feature type="region of interest" description="Disordered" evidence="6">
    <location>
        <begin position="782"/>
        <end position="809"/>
    </location>
</feature>
<accession>A0A8T3B3E3</accession>
<evidence type="ECO:0000256" key="5">
    <source>
        <dbReference type="PROSITE-ProRule" id="PRU00175"/>
    </source>
</evidence>
<evidence type="ECO:0000259" key="8">
    <source>
        <dbReference type="PROSITE" id="PS51184"/>
    </source>
</evidence>
<name>A0A8T3B3E3_DENNO</name>
<dbReference type="Gene3D" id="2.60.120.650">
    <property type="entry name" value="Cupin"/>
    <property type="match status" value="2"/>
</dbReference>
<comment type="subcellular location">
    <subcellularLocation>
        <location evidence="1">Nucleus</location>
    </subcellularLocation>
</comment>
<evidence type="ECO:0000256" key="2">
    <source>
        <dbReference type="ARBA" id="ARBA00006801"/>
    </source>
</evidence>
<dbReference type="FunFam" id="2.60.120.650:FF:000033">
    <property type="entry name" value="Transcription factor jumonji (JmjC) domain-containing protein"/>
    <property type="match status" value="1"/>
</dbReference>
<evidence type="ECO:0000256" key="6">
    <source>
        <dbReference type="SAM" id="MobiDB-lite"/>
    </source>
</evidence>
<dbReference type="SUPFAM" id="SSF51197">
    <property type="entry name" value="Clavaminate synthase-like"/>
    <property type="match status" value="1"/>
</dbReference>
<keyword evidence="5" id="KW-0862">Zinc</keyword>
<dbReference type="CDD" id="cd02208">
    <property type="entry name" value="cupin_RmlC-like"/>
    <property type="match status" value="1"/>
</dbReference>
<sequence>MEMDESGVMVKLSVLRKRAGRRKKNEDGDPEFRLRGAAARCLDDGEAVKVISRRKRASARPTALEGSSGEMATEIKKPVFKPSGKADRRRKRGKKRDTVTGEEKGSKLADGLKFINGDAEEEKEGIAEGVKKRKRKSANNEKNVHKTKMLASRNAKGNCSNNEKDGVVRKRKMLTGDDALMCHQCQRNDKSGVVWCQACKRKRFCFPCRKRWYPHLKAKDFALKCPFCRFNCNCKLCLRMMGITAPRKRDIQEDEKLQHSLYVLRLLLPWFKEFRKEQNTEKEIEAIEKGLASSKIKIQEVPCENDERAYCNYCSTSLADFHRSCSSCSYDLCLSCCRDLRGGCLLQQPVKQGSAITYFAEDQVTEPMQWKANADGSIPCPPKEMGGCGSTILHLKCIFPEDLLSEIELKANRILEHQSIEHGCPPHDIVHCPCLDASRMIDFGINTLRKSASREGFDNYLYCPSAKDTKSRELEHFQRHWAKGEPIVVRDVLDMTAGLSWEPKVMWRALREKKKTVNYENFEVKAIDCLDFCEVEINISQFFRGYSDGRFHEDGWPEMLKLKDWPPSSSFEERLPRHGVEFLSALPFQEYANLRDGLLNIAAMLPEGVLRPDLGPKTYIAYGFVEELGRGDSVTKLHCDMSDAVNLLTHTAEVSLSKQVLSKIEKLRKKKVDALKIPTEEKLVQQSTSDCNDVQILNSEATTLKHDCLIDKVNCKKNFDKNVDSDVLEKKCDIEIKSDLEAVKSNSALEGPEKDEKTVNKNVISYFRKKGRPPRYSEKLCAGNVKPSSSVSSLESESVKPTRKKNRKGPLAQGFEHFAAIGKTSRAKEDKINGKANNVRVQKQHTIPNGSIKEKNQEGGALWDIFRREDVPKLEEYLRRHYKEFRHFNDSPIEKVYHPIYDQTFYLTMEHKMKLKDEYGIEPWTFVQKLGEAVFIPAGCPHQVRNLKSCIKVALDFVSPENVHECIKLTEGFRLLPQFHRANEDKLEVRKMALHALVKVVNYLEDKNIPQENKTDL</sequence>
<dbReference type="InterPro" id="IPR003347">
    <property type="entry name" value="JmjC_dom"/>
</dbReference>
<evidence type="ECO:0000259" key="7">
    <source>
        <dbReference type="PROSITE" id="PS50089"/>
    </source>
</evidence>
<dbReference type="GO" id="GO:0000118">
    <property type="term" value="C:histone deacetylase complex"/>
    <property type="evidence" value="ECO:0007669"/>
    <property type="project" value="TreeGrafter"/>
</dbReference>
<dbReference type="GO" id="GO:0032454">
    <property type="term" value="F:histone H3K9 demethylase activity"/>
    <property type="evidence" value="ECO:0007669"/>
    <property type="project" value="InterPro"/>
</dbReference>
<keyword evidence="10" id="KW-1185">Reference proteome</keyword>
<keyword evidence="5" id="KW-0863">Zinc-finger</keyword>